<evidence type="ECO:0000313" key="1">
    <source>
        <dbReference type="EMBL" id="ARQ95066.1"/>
    </source>
</evidence>
<protein>
    <submittedName>
        <fullName evidence="1">Uncharacterized protein</fullName>
    </submittedName>
</protein>
<evidence type="ECO:0000313" key="2">
    <source>
        <dbReference type="Proteomes" id="UP000222741"/>
    </source>
</evidence>
<gene>
    <name evidence="1" type="ORF">FLAPJACK_155</name>
</gene>
<accession>A0A1X9SG78</accession>
<sequence>MIKYFKKIFCRHDYDAKYASIASVRDGDDNLVIQTTMYKCKKCEDIIHKEEVTKVEKDWYIKEEEN</sequence>
<proteinExistence type="predicted"/>
<dbReference type="Proteomes" id="UP000222741">
    <property type="component" value="Segment"/>
</dbReference>
<dbReference type="EMBL" id="KY888882">
    <property type="protein sequence ID" value="ARQ95066.1"/>
    <property type="molecule type" value="Genomic_DNA"/>
</dbReference>
<reference evidence="2" key="1">
    <citation type="submission" date="2017-04" db="EMBL/GenBank/DDBJ databases">
        <authorList>
            <person name="Abille Z."/>
            <person name="Afsharjavan R."/>
            <person name="Alms C.E."/>
            <person name="Anil A."/>
            <person name="Azuma E.A."/>
            <person name="Boateng D."/>
            <person name="Bowden K.V."/>
            <person name="Bui Q."/>
            <person name="Callaghan K.D."/>
            <person name="Canova P.N."/>
            <person name="Carter A.-G.V."/>
            <person name="Carty B."/>
            <person name="Choudhary A."/>
            <person name="Chugh K."/>
            <person name="Clark C.B."/>
            <person name="Clark J."/>
            <person name="Cortez R."/>
            <person name="Dalwadi R.M."/>
            <person name="Daou G."/>
            <person name="Das M."/>
            <person name="Dasari S."/>
            <person name="Davis E.H."/>
            <person name="Defreitas N."/>
            <person name="Demirji J."/>
            <person name="Endres C."/>
            <person name="Fakhar S."/>
            <person name="Feeley N."/>
            <person name="Flores D.C."/>
            <person name="Fowler A.R."/>
            <person name="George T."/>
            <person name="Greis H.L."/>
            <person name="Groleau D.L."/>
            <person name="Gulati J.K."/>
            <person name="Guzman W."/>
            <person name="Hallworth A.N."/>
            <person name="Hariri A."/>
            <person name="Haya V.N."/>
            <person name="Hoffman A.K."/>
            <person name="Horne B."/>
            <person name="Howard T."/>
            <person name="Iglesia A.J."/>
            <person name="Ijezie O.D."/>
            <person name="Incognito N.A."/>
            <person name="Inen J.A."/>
            <person name="Jaiswal A."/>
            <person name="Jezek R.A."/>
            <person name="Kawa A.C."/>
            <person name="Khan F."/>
            <person name="Khin A.C."/>
            <person name="Knapo J."/>
            <person name="Kong A.S."/>
            <person name="Le B.Q."/>
            <person name="Le Q.M."/>
            <person name="Le T.-H.M."/>
            <person name="Lee M."/>
            <person name="Lockwood J.L."/>
            <person name="Loto-Rojas G.S."/>
            <person name="Mantzavinos A."/>
            <person name="Martinez D.R."/>
            <person name="Meadows A.R."/>
            <person name="Mehr S."/>
            <person name="Mellon M.N."/>
            <person name="Memon S."/>
            <person name="Miller B."/>
            <person name="Min S."/>
            <person name="Mitchell L.M."/>
            <person name="Mohamed I.R."/>
            <person name="Mohammed F.O."/>
            <person name="More S."/>
            <person name="Muntaha S."/>
            <person name="Nadeem I."/>
            <person name="Ndjeumen-Njinguet A.S."/>
            <person name="Ng P."/>
            <person name="Ngu V.E."/>
            <person name="Nguyen B.N."/>
            <person name="OHern C.T."/>
            <person name="Oboh U.S."/>
            <person name="Pagano C.W."/>
            <person name="Panakal P.R."/>
            <person name="Park D.A."/>
            <person name="Parsana D."/>
            <person name="Patel P."/>
            <person name="Patel V.S."/>
            <person name="Patwardhan V.M."/>
            <person name="Pawar S.D."/>
            <person name="Payne V.R."/>
            <person name="Petricel I.M."/>
            <person name="Phillips C."/>
            <person name="Puglisi K.M."/>
            <person name="Ramaprasad G."/>
            <person name="Raza A.S."/>
            <person name="Rivera-Oven A.G."/>
            <person name="Robins E."/>
            <person name="Roeun D.C."/>
            <person name="Rostovtseva N."/>
            <person name="Sadat M."/>
            <person name="Seas A."/>
            <person name="So E.J."/>
            <person name="Sogbesan C."/>
            <person name="Strumsky L.A."/>
            <person name="Sun J.L."/>
            <person name="Sutherland H.J."/>
            <person name="Tchakounte I."/>
            <person name="Tewell J.R."/>
            <person name="Thapa D.J."/>
            <person name="Tkach Y."/>
            <person name="Tran C.D."/>
            <person name="Tran V."/>
            <person name="Vithayathil T."/>
            <person name="Vivekanandan A."/>
            <person name="Wang S.R."/>
            <person name="White E."/>
            <person name="Yang A.L."/>
            <person name="Ye D.T."/>
            <person name="Yirenkyi M."/>
            <person name="Zarb J.S."/>
            <person name="Zhang S."/>
            <person name="Zhou M.T."/>
            <person name="Cao A."/>
            <person name="Nguyen K.M."/>
            <person name="Patel K."/>
            <person name="Patel P."/>
            <person name="Pennington E."/>
            <person name="Sendze O."/>
            <person name="Zahangir S."/>
            <person name="Correa-Mendez M."/>
            <person name="Fabian M.F."/>
            <person name="Liu S."/>
            <person name="Jethmalani Y."/>
            <person name="Nunn R."/>
            <person name="Prakash A."/>
            <person name="Louise T."/>
            <person name="Russell D.A."/>
            <person name="Hatfull G.F."/>
            <person name="Erill I."/>
            <person name="Caruso S.M."/>
        </authorList>
    </citation>
    <scope>NUCLEOTIDE SEQUENCE [LARGE SCALE GENOMIC DNA]</scope>
</reference>
<organism evidence="1 2">
    <name type="scientific">Bacillus phage Flapjack</name>
    <dbReference type="NCBI Taxonomy" id="1983465"/>
    <lineage>
        <taxon>Viruses</taxon>
        <taxon>Duplodnaviria</taxon>
        <taxon>Heunggongvirae</taxon>
        <taxon>Uroviricota</taxon>
        <taxon>Caudoviricetes</taxon>
        <taxon>Herelleviridae</taxon>
        <taxon>Bastillevirinae</taxon>
        <taxon>Bequatrovirus</taxon>
        <taxon>Bequatrovirus spock</taxon>
    </lineage>
</organism>
<name>A0A1X9SG78_9CAUD</name>